<dbReference type="AlphaFoldDB" id="A0A085LWD0"/>
<organism evidence="1 3">
    <name type="scientific">Trichuris suis</name>
    <name type="common">pig whipworm</name>
    <dbReference type="NCBI Taxonomy" id="68888"/>
    <lineage>
        <taxon>Eukaryota</taxon>
        <taxon>Metazoa</taxon>
        <taxon>Ecdysozoa</taxon>
        <taxon>Nematoda</taxon>
        <taxon>Enoplea</taxon>
        <taxon>Dorylaimia</taxon>
        <taxon>Trichinellida</taxon>
        <taxon>Trichuridae</taxon>
        <taxon>Trichuris</taxon>
    </lineage>
</organism>
<evidence type="ECO:0000313" key="3">
    <source>
        <dbReference type="Proteomes" id="UP000030764"/>
    </source>
</evidence>
<reference evidence="1 3" key="1">
    <citation type="journal article" date="2014" name="Nat. Genet.">
        <title>Genome and transcriptome of the porcine whipworm Trichuris suis.</title>
        <authorList>
            <person name="Jex A.R."/>
            <person name="Nejsum P."/>
            <person name="Schwarz E.M."/>
            <person name="Hu L."/>
            <person name="Young N.D."/>
            <person name="Hall R.S."/>
            <person name="Korhonen P.K."/>
            <person name="Liao S."/>
            <person name="Thamsborg S."/>
            <person name="Xia J."/>
            <person name="Xu P."/>
            <person name="Wang S."/>
            <person name="Scheerlinck J.P."/>
            <person name="Hofmann A."/>
            <person name="Sternberg P.W."/>
            <person name="Wang J."/>
            <person name="Gasser R.B."/>
        </authorList>
    </citation>
    <scope>NUCLEOTIDE SEQUENCE [LARGE SCALE GENOMIC DNA]</scope>
    <source>
        <strain evidence="1">DCEP-RM93M</strain>
    </source>
</reference>
<sequence>MEDTKPTAVALGLGLREPFADGDFAQWIRHFELCASANGWQDTIKAKKLPTLLKGDALLMFFELPEQVRNNYQDLVDALKAQLNPPVHKAMR</sequence>
<feature type="non-terminal residue" evidence="1">
    <location>
        <position position="92"/>
    </location>
</feature>
<evidence type="ECO:0000313" key="2">
    <source>
        <dbReference type="EMBL" id="KFD49869.1"/>
    </source>
</evidence>
<proteinExistence type="predicted"/>
<name>A0A085LWD0_9BILA</name>
<dbReference type="Proteomes" id="UP000030764">
    <property type="component" value="Unassembled WGS sequence"/>
</dbReference>
<dbReference type="EMBL" id="KL363274">
    <property type="protein sequence ID" value="KFD49276.1"/>
    <property type="molecule type" value="Genomic_DNA"/>
</dbReference>
<evidence type="ECO:0000313" key="1">
    <source>
        <dbReference type="EMBL" id="KFD49276.1"/>
    </source>
</evidence>
<evidence type="ECO:0008006" key="4">
    <source>
        <dbReference type="Google" id="ProtNLM"/>
    </source>
</evidence>
<keyword evidence="3" id="KW-1185">Reference proteome</keyword>
<gene>
    <name evidence="2" type="ORF">M513_09336</name>
    <name evidence="1" type="ORF">M513_09828</name>
</gene>
<dbReference type="EMBL" id="KL363263">
    <property type="protein sequence ID" value="KFD49869.1"/>
    <property type="molecule type" value="Genomic_DNA"/>
</dbReference>
<protein>
    <recommendedName>
        <fullName evidence="4">SLED domain-containing protein</fullName>
    </recommendedName>
</protein>
<accession>A0A085LWD0</accession>